<organism evidence="2 3">
    <name type="scientific">Vibrio quintilis</name>
    <dbReference type="NCBI Taxonomy" id="1117707"/>
    <lineage>
        <taxon>Bacteria</taxon>
        <taxon>Pseudomonadati</taxon>
        <taxon>Pseudomonadota</taxon>
        <taxon>Gammaproteobacteria</taxon>
        <taxon>Vibrionales</taxon>
        <taxon>Vibrionaceae</taxon>
        <taxon>Vibrio</taxon>
    </lineage>
</organism>
<dbReference type="AlphaFoldDB" id="A0A1M7Z2L1"/>
<dbReference type="RefSeq" id="WP_073586467.1">
    <property type="nucleotide sequence ID" value="NZ_AP024897.1"/>
</dbReference>
<keyword evidence="3" id="KW-1185">Reference proteome</keyword>
<dbReference type="GO" id="GO:0016747">
    <property type="term" value="F:acyltransferase activity, transferring groups other than amino-acyl groups"/>
    <property type="evidence" value="ECO:0007669"/>
    <property type="project" value="InterPro"/>
</dbReference>
<dbReference type="PROSITE" id="PS51186">
    <property type="entry name" value="GNAT"/>
    <property type="match status" value="1"/>
</dbReference>
<evidence type="ECO:0000313" key="2">
    <source>
        <dbReference type="EMBL" id="SHO59035.1"/>
    </source>
</evidence>
<dbReference type="Pfam" id="PF00583">
    <property type="entry name" value="Acetyltransf_1"/>
    <property type="match status" value="1"/>
</dbReference>
<feature type="domain" description="N-acetyltransferase" evidence="1">
    <location>
        <begin position="22"/>
        <end position="159"/>
    </location>
</feature>
<evidence type="ECO:0000259" key="1">
    <source>
        <dbReference type="PROSITE" id="PS51186"/>
    </source>
</evidence>
<gene>
    <name evidence="2" type="ORF">VQ7734_04811</name>
</gene>
<dbReference type="STRING" id="1117707.VQ7734_04811"/>
<reference evidence="3" key="1">
    <citation type="submission" date="2016-12" db="EMBL/GenBank/DDBJ databases">
        <authorList>
            <person name="Rodrigo-Torres L."/>
            <person name="Arahal R.D."/>
            <person name="Lucena T."/>
        </authorList>
    </citation>
    <scope>NUCLEOTIDE SEQUENCE [LARGE SCALE GENOMIC DNA]</scope>
</reference>
<dbReference type="InterPro" id="IPR016181">
    <property type="entry name" value="Acyl_CoA_acyltransferase"/>
</dbReference>
<evidence type="ECO:0000313" key="3">
    <source>
        <dbReference type="Proteomes" id="UP000184600"/>
    </source>
</evidence>
<accession>A0A1M7Z2L1</accession>
<sequence>MKVTLIKIDYKSRTVLENLFPYYIYDMSEFMGWEPTKEGHYDTYDSSKLDVYWDSDDHVPYFIMADDELAGFVLIRKYPESLSIYDISQYFILRKFKRQGVGKQALKQIVKLYPGQWQIRVLLENTGALKFWLSAVSDVVGEQYQLEEDIDVDLKMNFIRFKTNKDV</sequence>
<dbReference type="InterPro" id="IPR000182">
    <property type="entry name" value="GNAT_dom"/>
</dbReference>
<dbReference type="Gene3D" id="3.40.630.30">
    <property type="match status" value="1"/>
</dbReference>
<protein>
    <recommendedName>
        <fullName evidence="1">N-acetyltransferase domain-containing protein</fullName>
    </recommendedName>
</protein>
<dbReference type="OrthoDB" id="8479334at2"/>
<dbReference type="Proteomes" id="UP000184600">
    <property type="component" value="Unassembled WGS sequence"/>
</dbReference>
<name>A0A1M7Z2L1_9VIBR</name>
<dbReference type="SUPFAM" id="SSF55729">
    <property type="entry name" value="Acyl-CoA N-acyltransferases (Nat)"/>
    <property type="match status" value="1"/>
</dbReference>
<dbReference type="CDD" id="cd04301">
    <property type="entry name" value="NAT_SF"/>
    <property type="match status" value="1"/>
</dbReference>
<proteinExistence type="predicted"/>
<dbReference type="EMBL" id="FRFG01000091">
    <property type="protein sequence ID" value="SHO59035.1"/>
    <property type="molecule type" value="Genomic_DNA"/>
</dbReference>